<name>A0ABN8ZA00_RANTA</name>
<evidence type="ECO:0000256" key="1">
    <source>
        <dbReference type="SAM" id="MobiDB-lite"/>
    </source>
</evidence>
<reference evidence="2" key="1">
    <citation type="submission" date="2023-04" db="EMBL/GenBank/DDBJ databases">
        <authorList>
            <consortium name="ELIXIR-Norway"/>
        </authorList>
    </citation>
    <scope>NUCLEOTIDE SEQUENCE [LARGE SCALE GENOMIC DNA]</scope>
</reference>
<feature type="region of interest" description="Disordered" evidence="1">
    <location>
        <begin position="1"/>
        <end position="91"/>
    </location>
</feature>
<dbReference type="Proteomes" id="UP001176941">
    <property type="component" value="Chromosome 28"/>
</dbReference>
<keyword evidence="3" id="KW-1185">Reference proteome</keyword>
<evidence type="ECO:0000313" key="2">
    <source>
        <dbReference type="EMBL" id="CAI9169021.1"/>
    </source>
</evidence>
<sequence length="159" mass="16573">MQTDVSRVPCRPQDASLPCSTALPAPSSQQKVVPGPPSPRKCLTPGAPGSLPQRWRPWETPECFPKGKCPPPAPEVSSVSPALPGTPLSPHALQSLLSSQETHLCMPRPLPPGRLWSPTLRVAASVSLPDAGLQRSAGDLQALPSPGGTRPLGLKPGLV</sequence>
<evidence type="ECO:0000313" key="3">
    <source>
        <dbReference type="Proteomes" id="UP001176941"/>
    </source>
</evidence>
<protein>
    <submittedName>
        <fullName evidence="2">Uncharacterized protein</fullName>
    </submittedName>
</protein>
<accession>A0ABN8ZA00</accession>
<organism evidence="2 3">
    <name type="scientific">Rangifer tarandus platyrhynchus</name>
    <name type="common">Svalbard reindeer</name>
    <dbReference type="NCBI Taxonomy" id="3082113"/>
    <lineage>
        <taxon>Eukaryota</taxon>
        <taxon>Metazoa</taxon>
        <taxon>Chordata</taxon>
        <taxon>Craniata</taxon>
        <taxon>Vertebrata</taxon>
        <taxon>Euteleostomi</taxon>
        <taxon>Mammalia</taxon>
        <taxon>Eutheria</taxon>
        <taxon>Laurasiatheria</taxon>
        <taxon>Artiodactyla</taxon>
        <taxon>Ruminantia</taxon>
        <taxon>Pecora</taxon>
        <taxon>Cervidae</taxon>
        <taxon>Odocoileinae</taxon>
        <taxon>Rangifer</taxon>
    </lineage>
</organism>
<proteinExistence type="predicted"/>
<feature type="region of interest" description="Disordered" evidence="1">
    <location>
        <begin position="136"/>
        <end position="159"/>
    </location>
</feature>
<gene>
    <name evidence="2" type="ORF">MRATA1EN1_LOCUS17983</name>
</gene>
<dbReference type="EMBL" id="OX459964">
    <property type="protein sequence ID" value="CAI9169021.1"/>
    <property type="molecule type" value="Genomic_DNA"/>
</dbReference>